<feature type="transmembrane region" description="Helical" evidence="7">
    <location>
        <begin position="269"/>
        <end position="290"/>
    </location>
</feature>
<feature type="transmembrane region" description="Helical" evidence="7">
    <location>
        <begin position="163"/>
        <end position="187"/>
    </location>
</feature>
<dbReference type="Proteomes" id="UP000585272">
    <property type="component" value="Unassembled WGS sequence"/>
</dbReference>
<dbReference type="EMBL" id="JACHNU010000006">
    <property type="protein sequence ID" value="MBB4664270.1"/>
    <property type="molecule type" value="Genomic_DNA"/>
</dbReference>
<dbReference type="InterPro" id="IPR020846">
    <property type="entry name" value="MFS_dom"/>
</dbReference>
<comment type="caution">
    <text evidence="9">The sequence shown here is derived from an EMBL/GenBank/DDBJ whole genome shotgun (WGS) entry which is preliminary data.</text>
</comment>
<dbReference type="PROSITE" id="PS50850">
    <property type="entry name" value="MFS"/>
    <property type="match status" value="1"/>
</dbReference>
<evidence type="ECO:0000256" key="6">
    <source>
        <dbReference type="SAM" id="MobiDB-lite"/>
    </source>
</evidence>
<dbReference type="InterPro" id="IPR011701">
    <property type="entry name" value="MFS"/>
</dbReference>
<organism evidence="9 10">
    <name type="scientific">Conexibacter arvalis</name>
    <dbReference type="NCBI Taxonomy" id="912552"/>
    <lineage>
        <taxon>Bacteria</taxon>
        <taxon>Bacillati</taxon>
        <taxon>Actinomycetota</taxon>
        <taxon>Thermoleophilia</taxon>
        <taxon>Solirubrobacterales</taxon>
        <taxon>Conexibacteraceae</taxon>
        <taxon>Conexibacter</taxon>
    </lineage>
</organism>
<evidence type="ECO:0000259" key="8">
    <source>
        <dbReference type="PROSITE" id="PS50850"/>
    </source>
</evidence>
<dbReference type="Pfam" id="PF07690">
    <property type="entry name" value="MFS_1"/>
    <property type="match status" value="1"/>
</dbReference>
<feature type="transmembrane region" description="Helical" evidence="7">
    <location>
        <begin position="103"/>
        <end position="122"/>
    </location>
</feature>
<keyword evidence="10" id="KW-1185">Reference proteome</keyword>
<dbReference type="GO" id="GO:0005886">
    <property type="term" value="C:plasma membrane"/>
    <property type="evidence" value="ECO:0007669"/>
    <property type="project" value="UniProtKB-SubCell"/>
</dbReference>
<keyword evidence="2" id="KW-1003">Cell membrane</keyword>
<comment type="subcellular location">
    <subcellularLocation>
        <location evidence="1">Cell membrane</location>
        <topology evidence="1">Multi-pass membrane protein</topology>
    </subcellularLocation>
</comment>
<dbReference type="Gene3D" id="1.20.1250.20">
    <property type="entry name" value="MFS general substrate transporter like domains"/>
    <property type="match status" value="1"/>
</dbReference>
<sequence>MSGAAPSAAPPSAAPPSAAPPPDGTPPAAPPPDGTRSALLLVCAMTVALAMTIHAVAPAVPEIQRRFGVDDGDAGWFTLAYVLPGVFLTIPLGTLLARAPRRLAVAGSLTLYAAAGAAQALAGDYGTLLALRLLQGAAFAAAMPLTVVIVGDAYRGLAQVRAFAARQVVSTAAEFALPLIGIALVALSWRGPFVAQAAIALVAAAALVTLDDRRSARPARGDGRSTWRAVRAQPCGTAVLAVGFARMLFKFALLAYLPALLVRGGAADAAGAGVVLALAAGAAGVAAAFVPRALRRLPAARMTCAALLVVAGALAAFPLAGDLPAACAVAVAFGVGDGVLAVMQDAYVTRTWPEGARAQPAAASQSARNLGKAAAPLAVAALLTTTSLTVAFCVLAGAAALLACALRSLRALDRRFAPGPTPPARAA</sequence>
<feature type="transmembrane region" description="Helical" evidence="7">
    <location>
        <begin position="302"/>
        <end position="320"/>
    </location>
</feature>
<evidence type="ECO:0000256" key="2">
    <source>
        <dbReference type="ARBA" id="ARBA00022475"/>
    </source>
</evidence>
<feature type="transmembrane region" description="Helical" evidence="7">
    <location>
        <begin position="76"/>
        <end position="96"/>
    </location>
</feature>
<feature type="domain" description="Major facilitator superfamily (MFS) profile" evidence="8">
    <location>
        <begin position="38"/>
        <end position="415"/>
    </location>
</feature>
<reference evidence="9 10" key="1">
    <citation type="submission" date="2020-08" db="EMBL/GenBank/DDBJ databases">
        <title>Genomic Encyclopedia of Archaeal and Bacterial Type Strains, Phase II (KMG-II): from individual species to whole genera.</title>
        <authorList>
            <person name="Goeker M."/>
        </authorList>
    </citation>
    <scope>NUCLEOTIDE SEQUENCE [LARGE SCALE GENOMIC DNA]</scope>
    <source>
        <strain evidence="9 10">DSM 23288</strain>
    </source>
</reference>
<dbReference type="PANTHER" id="PTHR43124:SF3">
    <property type="entry name" value="CHLORAMPHENICOL EFFLUX PUMP RV0191"/>
    <property type="match status" value="1"/>
</dbReference>
<proteinExistence type="predicted"/>
<evidence type="ECO:0000256" key="4">
    <source>
        <dbReference type="ARBA" id="ARBA00022989"/>
    </source>
</evidence>
<feature type="transmembrane region" description="Helical" evidence="7">
    <location>
        <begin position="238"/>
        <end position="257"/>
    </location>
</feature>
<name>A0A840IK04_9ACTN</name>
<dbReference type="AlphaFoldDB" id="A0A840IK04"/>
<evidence type="ECO:0000256" key="3">
    <source>
        <dbReference type="ARBA" id="ARBA00022692"/>
    </source>
</evidence>
<accession>A0A840IK04</accession>
<keyword evidence="3 7" id="KW-0812">Transmembrane</keyword>
<feature type="transmembrane region" description="Helical" evidence="7">
    <location>
        <begin position="377"/>
        <end position="406"/>
    </location>
</feature>
<dbReference type="PANTHER" id="PTHR43124">
    <property type="entry name" value="PURINE EFFLUX PUMP PBUE"/>
    <property type="match status" value="1"/>
</dbReference>
<dbReference type="GO" id="GO:0022857">
    <property type="term" value="F:transmembrane transporter activity"/>
    <property type="evidence" value="ECO:0007669"/>
    <property type="project" value="InterPro"/>
</dbReference>
<evidence type="ECO:0000313" key="10">
    <source>
        <dbReference type="Proteomes" id="UP000585272"/>
    </source>
</evidence>
<feature type="transmembrane region" description="Helical" evidence="7">
    <location>
        <begin position="38"/>
        <end position="56"/>
    </location>
</feature>
<evidence type="ECO:0000313" key="9">
    <source>
        <dbReference type="EMBL" id="MBB4664270.1"/>
    </source>
</evidence>
<evidence type="ECO:0000256" key="1">
    <source>
        <dbReference type="ARBA" id="ARBA00004651"/>
    </source>
</evidence>
<gene>
    <name evidence="9" type="ORF">BDZ31_003873</name>
</gene>
<dbReference type="RefSeq" id="WP_183344136.1">
    <property type="nucleotide sequence ID" value="NZ_JACHNU010000006.1"/>
</dbReference>
<dbReference type="InterPro" id="IPR050189">
    <property type="entry name" value="MFS_Efflux_Transporters"/>
</dbReference>
<feature type="region of interest" description="Disordered" evidence="6">
    <location>
        <begin position="1"/>
        <end position="32"/>
    </location>
</feature>
<dbReference type="InterPro" id="IPR036259">
    <property type="entry name" value="MFS_trans_sf"/>
</dbReference>
<feature type="compositionally biased region" description="Pro residues" evidence="6">
    <location>
        <begin position="8"/>
        <end position="32"/>
    </location>
</feature>
<keyword evidence="4 7" id="KW-1133">Transmembrane helix</keyword>
<keyword evidence="5 7" id="KW-0472">Membrane</keyword>
<evidence type="ECO:0000256" key="7">
    <source>
        <dbReference type="SAM" id="Phobius"/>
    </source>
</evidence>
<feature type="transmembrane region" description="Helical" evidence="7">
    <location>
        <begin position="193"/>
        <end position="210"/>
    </location>
</feature>
<dbReference type="SUPFAM" id="SSF103473">
    <property type="entry name" value="MFS general substrate transporter"/>
    <property type="match status" value="1"/>
</dbReference>
<evidence type="ECO:0000256" key="5">
    <source>
        <dbReference type="ARBA" id="ARBA00023136"/>
    </source>
</evidence>
<protein>
    <submittedName>
        <fullName evidence="9">Putative MFS family arabinose efflux permease</fullName>
    </submittedName>
</protein>
<feature type="transmembrane region" description="Helical" evidence="7">
    <location>
        <begin position="128"/>
        <end position="151"/>
    </location>
</feature>